<dbReference type="PANTHER" id="PTHR43507">
    <property type="entry name" value="NADH-UBIQUINONE OXIDOREDUCTASE CHAIN 4"/>
    <property type="match status" value="1"/>
</dbReference>
<dbReference type="GO" id="GO:0015990">
    <property type="term" value="P:electron transport coupled proton transport"/>
    <property type="evidence" value="ECO:0007669"/>
    <property type="project" value="TreeGrafter"/>
</dbReference>
<dbReference type="PRINTS" id="PR01437">
    <property type="entry name" value="NUOXDRDTASE4"/>
</dbReference>
<keyword evidence="5 6" id="KW-0472">Membrane</keyword>
<protein>
    <submittedName>
        <fullName evidence="8">NADH:ubiquinone oxidoreductase subunit M</fullName>
    </submittedName>
</protein>
<evidence type="ECO:0000256" key="3">
    <source>
        <dbReference type="ARBA" id="ARBA00022692"/>
    </source>
</evidence>
<evidence type="ECO:0000256" key="2">
    <source>
        <dbReference type="ARBA" id="ARBA00009025"/>
    </source>
</evidence>
<organism evidence="8">
    <name type="scientific">freshwater metagenome</name>
    <dbReference type="NCBI Taxonomy" id="449393"/>
    <lineage>
        <taxon>unclassified sequences</taxon>
        <taxon>metagenomes</taxon>
        <taxon>ecological metagenomes</taxon>
    </lineage>
</organism>
<comment type="similarity">
    <text evidence="2">Belongs to the complex I subunit 4 family.</text>
</comment>
<feature type="transmembrane region" description="Helical" evidence="6">
    <location>
        <begin position="410"/>
        <end position="430"/>
    </location>
</feature>
<dbReference type="EMBL" id="JNSK01000002">
    <property type="protein sequence ID" value="KGA20631.1"/>
    <property type="molecule type" value="Genomic_DNA"/>
</dbReference>
<feature type="transmembrane region" description="Helical" evidence="6">
    <location>
        <begin position="456"/>
        <end position="473"/>
    </location>
</feature>
<feature type="transmembrane region" description="Helical" evidence="6">
    <location>
        <begin position="167"/>
        <end position="188"/>
    </location>
</feature>
<feature type="transmembrane region" description="Helical" evidence="6">
    <location>
        <begin position="31"/>
        <end position="51"/>
    </location>
</feature>
<comment type="subcellular location">
    <subcellularLocation>
        <location evidence="1">Membrane</location>
        <topology evidence="1">Multi-pass membrane protein</topology>
    </subcellularLocation>
</comment>
<dbReference type="GO" id="GO:0008137">
    <property type="term" value="F:NADH dehydrogenase (ubiquinone) activity"/>
    <property type="evidence" value="ECO:0007669"/>
    <property type="project" value="InterPro"/>
</dbReference>
<feature type="transmembrane region" description="Helical" evidence="6">
    <location>
        <begin position="214"/>
        <end position="236"/>
    </location>
</feature>
<keyword evidence="3 6" id="KW-0812">Transmembrane</keyword>
<feature type="transmembrane region" description="Helical" evidence="6">
    <location>
        <begin position="375"/>
        <end position="398"/>
    </location>
</feature>
<keyword evidence="8" id="KW-0830">Ubiquinone</keyword>
<feature type="transmembrane region" description="Helical" evidence="6">
    <location>
        <begin position="6"/>
        <end position="24"/>
    </location>
</feature>
<dbReference type="GO" id="GO:0003954">
    <property type="term" value="F:NADH dehydrogenase activity"/>
    <property type="evidence" value="ECO:0007669"/>
    <property type="project" value="TreeGrafter"/>
</dbReference>
<dbReference type="GO" id="GO:0016020">
    <property type="term" value="C:membrane"/>
    <property type="evidence" value="ECO:0007669"/>
    <property type="project" value="UniProtKB-SubCell"/>
</dbReference>
<sequence length="502" mass="53920">MNYLTLIMAIPLIGAALIATLPQTKSLLAKQFALGTTLIAALATIVMTINFDRAITDLQFVESYDWIKAFGIKYSVGVDGIALVLILMTALLTPIVVLAGWNESQGGRWSTKTFYILILVLQTMSFGVFAATDVFLFYVFFEAMLVPVYFLIGGYGSGERAAAAVKFLLYSLFGGLLMLASIIGLYVISGEQGGHTFSITALSELELSSTTQNLLFLGFFIAFAIKAPLFPFHTWLPDAAKSATPGTSVLLLGVLDKVGTFGMIRYCLTLFPDATKTFTPLIITLSVISIVYGAFLAIGAKDIKRLIAYTSISHFGFITLGIFAMTTQSHSGATLYMFNHGFSTAALFLVAGWMISRRGSSTISDFGGLQRVTPIMAWSFFIAGMSSLALPGLSSFVSEFLVLVGTFTRYPVAAVIATFGIVLAALYILIPVQRSLHGPTTPGNENLKDLNLREKIAIAPVMAIIIFLGFYPAPALNVINPAAAHVLTQIGFTDPVPTNGGK</sequence>
<dbReference type="InterPro" id="IPR003918">
    <property type="entry name" value="NADH_UbQ_OxRdtase"/>
</dbReference>
<dbReference type="GO" id="GO:0042773">
    <property type="term" value="P:ATP synthesis coupled electron transport"/>
    <property type="evidence" value="ECO:0007669"/>
    <property type="project" value="InterPro"/>
</dbReference>
<dbReference type="InterPro" id="IPR001750">
    <property type="entry name" value="ND/Mrp_TM"/>
</dbReference>
<keyword evidence="4 6" id="KW-1133">Transmembrane helix</keyword>
<feature type="domain" description="NADH:quinone oxidoreductase/Mrp antiporter transmembrane" evidence="7">
    <location>
        <begin position="131"/>
        <end position="423"/>
    </location>
</feature>
<name>A0A094R105_9ZZZZ</name>
<evidence type="ECO:0000256" key="5">
    <source>
        <dbReference type="ARBA" id="ARBA00023136"/>
    </source>
</evidence>
<accession>A0A094R105</accession>
<dbReference type="InterPro" id="IPR010227">
    <property type="entry name" value="NADH_Q_OxRdtase_chainM/4"/>
</dbReference>
<evidence type="ECO:0000313" key="8">
    <source>
        <dbReference type="EMBL" id="KGA20631.1"/>
    </source>
</evidence>
<dbReference type="AlphaFoldDB" id="A0A094R105"/>
<feature type="transmembrane region" description="Helical" evidence="6">
    <location>
        <begin position="80"/>
        <end position="101"/>
    </location>
</feature>
<feature type="transmembrane region" description="Helical" evidence="6">
    <location>
        <begin position="306"/>
        <end position="325"/>
    </location>
</feature>
<dbReference type="PANTHER" id="PTHR43507:SF1">
    <property type="entry name" value="NADH-UBIQUINONE OXIDOREDUCTASE CHAIN 4"/>
    <property type="match status" value="1"/>
</dbReference>
<feature type="transmembrane region" description="Helical" evidence="6">
    <location>
        <begin position="337"/>
        <end position="355"/>
    </location>
</feature>
<dbReference type="NCBIfam" id="TIGR01972">
    <property type="entry name" value="NDH_I_M"/>
    <property type="match status" value="1"/>
</dbReference>
<evidence type="ECO:0000256" key="4">
    <source>
        <dbReference type="ARBA" id="ARBA00022989"/>
    </source>
</evidence>
<dbReference type="Pfam" id="PF00361">
    <property type="entry name" value="Proton_antipo_M"/>
    <property type="match status" value="1"/>
</dbReference>
<proteinExistence type="inferred from homology"/>
<dbReference type="NCBIfam" id="NF004500">
    <property type="entry name" value="PRK05846.1-4"/>
    <property type="match status" value="1"/>
</dbReference>
<gene>
    <name evidence="8" type="ORF">GM50_1295</name>
</gene>
<evidence type="ECO:0000256" key="1">
    <source>
        <dbReference type="ARBA" id="ARBA00004141"/>
    </source>
</evidence>
<feature type="transmembrane region" description="Helical" evidence="6">
    <location>
        <begin position="248"/>
        <end position="271"/>
    </location>
</feature>
<evidence type="ECO:0000259" key="7">
    <source>
        <dbReference type="Pfam" id="PF00361"/>
    </source>
</evidence>
<feature type="transmembrane region" description="Helical" evidence="6">
    <location>
        <begin position="113"/>
        <end position="131"/>
    </location>
</feature>
<reference evidence="8" key="1">
    <citation type="submission" date="2014-05" db="EMBL/GenBank/DDBJ databases">
        <title>Key roles for freshwater Actinobacteria revealed by deep metagenomic sequencing.</title>
        <authorList>
            <person name="Ghai R."/>
            <person name="Mizuno C.M."/>
            <person name="Picazo A."/>
            <person name="Camacho A."/>
            <person name="Rodriguez-Valera F."/>
        </authorList>
    </citation>
    <scope>NUCLEOTIDE SEQUENCE</scope>
</reference>
<dbReference type="GO" id="GO:0048039">
    <property type="term" value="F:ubiquinone binding"/>
    <property type="evidence" value="ECO:0007669"/>
    <property type="project" value="TreeGrafter"/>
</dbReference>
<comment type="caution">
    <text evidence="8">The sequence shown here is derived from an EMBL/GenBank/DDBJ whole genome shotgun (WGS) entry which is preliminary data.</text>
</comment>
<feature type="transmembrane region" description="Helical" evidence="6">
    <location>
        <begin position="137"/>
        <end position="155"/>
    </location>
</feature>
<feature type="transmembrane region" description="Helical" evidence="6">
    <location>
        <begin position="277"/>
        <end position="299"/>
    </location>
</feature>
<evidence type="ECO:0000256" key="6">
    <source>
        <dbReference type="SAM" id="Phobius"/>
    </source>
</evidence>